<evidence type="ECO:0000256" key="1">
    <source>
        <dbReference type="ARBA" id="ARBA00003534"/>
    </source>
</evidence>
<proteinExistence type="inferred from homology"/>
<dbReference type="PANTHER" id="PTHR21562">
    <property type="entry name" value="NOTUM-RELATED"/>
    <property type="match status" value="1"/>
</dbReference>
<gene>
    <name evidence="8" type="ORF">V6N11_036480</name>
</gene>
<keyword evidence="5 6" id="KW-0961">Cell wall biogenesis/degradation</keyword>
<feature type="region of interest" description="Disordered" evidence="7">
    <location>
        <begin position="408"/>
        <end position="429"/>
    </location>
</feature>
<evidence type="ECO:0000256" key="6">
    <source>
        <dbReference type="RuleBase" id="RU363114"/>
    </source>
</evidence>
<keyword evidence="9" id="KW-1185">Reference proteome</keyword>
<evidence type="ECO:0000256" key="5">
    <source>
        <dbReference type="ARBA" id="ARBA00023316"/>
    </source>
</evidence>
<protein>
    <recommendedName>
        <fullName evidence="6">Pectin acetylesterase</fullName>
        <ecNumber evidence="6">3.1.1.-</ecNumber>
    </recommendedName>
</protein>
<keyword evidence="6" id="KW-0964">Secreted</keyword>
<evidence type="ECO:0000256" key="3">
    <source>
        <dbReference type="ARBA" id="ARBA00005784"/>
    </source>
</evidence>
<name>A0ABR2RAL0_9ROSI</name>
<evidence type="ECO:0000313" key="8">
    <source>
        <dbReference type="EMBL" id="KAK9009959.1"/>
    </source>
</evidence>
<feature type="chain" id="PRO_5044951981" description="Pectin acetylesterase" evidence="6">
    <location>
        <begin position="29"/>
        <end position="484"/>
    </location>
</feature>
<reference evidence="8 9" key="1">
    <citation type="journal article" date="2024" name="G3 (Bethesda)">
        <title>Genome assembly of Hibiscus sabdariffa L. provides insights into metabolisms of medicinal natural products.</title>
        <authorList>
            <person name="Kim T."/>
        </authorList>
    </citation>
    <scope>NUCLEOTIDE SEQUENCE [LARGE SCALE GENOMIC DNA]</scope>
    <source>
        <strain evidence="8">TK-2024</strain>
        <tissue evidence="8">Old leaves</tissue>
    </source>
</reference>
<keyword evidence="4 6" id="KW-0134">Cell wall</keyword>
<comment type="similarity">
    <text evidence="3 6">Belongs to the pectinacetylesterase family.</text>
</comment>
<evidence type="ECO:0000256" key="4">
    <source>
        <dbReference type="ARBA" id="ARBA00022512"/>
    </source>
</evidence>
<keyword evidence="6" id="KW-0378">Hydrolase</keyword>
<organism evidence="8 9">
    <name type="scientific">Hibiscus sabdariffa</name>
    <name type="common">roselle</name>
    <dbReference type="NCBI Taxonomy" id="183260"/>
    <lineage>
        <taxon>Eukaryota</taxon>
        <taxon>Viridiplantae</taxon>
        <taxon>Streptophyta</taxon>
        <taxon>Embryophyta</taxon>
        <taxon>Tracheophyta</taxon>
        <taxon>Spermatophyta</taxon>
        <taxon>Magnoliopsida</taxon>
        <taxon>eudicotyledons</taxon>
        <taxon>Gunneridae</taxon>
        <taxon>Pentapetalae</taxon>
        <taxon>rosids</taxon>
        <taxon>malvids</taxon>
        <taxon>Malvales</taxon>
        <taxon>Malvaceae</taxon>
        <taxon>Malvoideae</taxon>
        <taxon>Hibiscus</taxon>
    </lineage>
</organism>
<evidence type="ECO:0000256" key="2">
    <source>
        <dbReference type="ARBA" id="ARBA00004191"/>
    </source>
</evidence>
<dbReference type="EC" id="3.1.1.-" evidence="6"/>
<comment type="function">
    <text evidence="1 6">Hydrolyzes acetyl esters in homogalacturonan regions of pectin. In type I primary cell wall, galacturonic acid residues of pectin can be acetylated at the O-2 and O-3 positions. Decreasing the degree of acetylation of pectin gels in vitro alters their physical properties.</text>
</comment>
<dbReference type="InterPro" id="IPR004963">
    <property type="entry name" value="PAE/NOTUM"/>
</dbReference>
<evidence type="ECO:0000313" key="9">
    <source>
        <dbReference type="Proteomes" id="UP001396334"/>
    </source>
</evidence>
<dbReference type="Pfam" id="PF03283">
    <property type="entry name" value="PAE"/>
    <property type="match status" value="1"/>
</dbReference>
<keyword evidence="6" id="KW-0732">Signal</keyword>
<sequence length="484" mass="53364">MNVKTVLNFDMMLNLLLFLAFAPSCIHSESEEQLLVGMTLVRNATAYGARCLDGSLPAYHLHRGFGAGANNWILQFEGGGWCNDVSSCLERAKTRRGSTRLMSKLELFSGILSNNASLNPDFYNWNRVKLRYCDGASFSGDSKFDNGTSLLYFRGQKIWEAIIHDLLPKGLASASKALLSGCSAGGLATFLHCDSLTNMLPSNASLKCLSDAGFFLDVRDMSSNYSMRSFYHDLVALQGIEKNLNQNCMRSINQPELYALQYITTPYFILNSAYDVFQFHHSLVPPSADLHGHWNSCKLNPAACDANQIDVLQGMRHDMLAALKSFYKNSTSGGLFINSCFAHCQSESRDTWFAADSPRIHNKTIAEAVGDWYFDRGVTKEIDCAYPCDSTCHNLIPSSPQIHSHPFHVSHHDSNSNPSTLLTPGHNGDRGVVDEASIEVVRRPRGDGQSLSFSSDGGDSTITMVVMVQNIVGPPPSTNLSWVR</sequence>
<dbReference type="Proteomes" id="UP001396334">
    <property type="component" value="Unassembled WGS sequence"/>
</dbReference>
<feature type="signal peptide" evidence="6">
    <location>
        <begin position="1"/>
        <end position="28"/>
    </location>
</feature>
<evidence type="ECO:0000256" key="7">
    <source>
        <dbReference type="SAM" id="MobiDB-lite"/>
    </source>
</evidence>
<dbReference type="PANTHER" id="PTHR21562:SF69">
    <property type="entry name" value="PECTIN ACETYLESTERASE 9"/>
    <property type="match status" value="1"/>
</dbReference>
<accession>A0ABR2RAL0</accession>
<comment type="caution">
    <text evidence="8">The sequence shown here is derived from an EMBL/GenBank/DDBJ whole genome shotgun (WGS) entry which is preliminary data.</text>
</comment>
<dbReference type="EMBL" id="JBBPBN010000024">
    <property type="protein sequence ID" value="KAK9009959.1"/>
    <property type="molecule type" value="Genomic_DNA"/>
</dbReference>
<comment type="subcellular location">
    <subcellularLocation>
        <location evidence="2 6">Secreted</location>
        <location evidence="2 6">Cell wall</location>
    </subcellularLocation>
</comment>